<name>A0A9P0HHJ3_NEZVI</name>
<accession>A0A9P0HHJ3</accession>
<protein>
    <submittedName>
        <fullName evidence="2">Uncharacterized protein</fullName>
    </submittedName>
</protein>
<evidence type="ECO:0000313" key="3">
    <source>
        <dbReference type="Proteomes" id="UP001152798"/>
    </source>
</evidence>
<gene>
    <name evidence="2" type="ORF">NEZAVI_LOCUS10836</name>
</gene>
<dbReference type="AlphaFoldDB" id="A0A9P0HHJ3"/>
<keyword evidence="3" id="KW-1185">Reference proteome</keyword>
<proteinExistence type="predicted"/>
<evidence type="ECO:0000256" key="1">
    <source>
        <dbReference type="SAM" id="MobiDB-lite"/>
    </source>
</evidence>
<evidence type="ECO:0000313" key="2">
    <source>
        <dbReference type="EMBL" id="CAH1401899.1"/>
    </source>
</evidence>
<dbReference type="Proteomes" id="UP001152798">
    <property type="component" value="Chromosome 5"/>
</dbReference>
<dbReference type="EMBL" id="OV725081">
    <property type="protein sequence ID" value="CAH1401899.1"/>
    <property type="molecule type" value="Genomic_DNA"/>
</dbReference>
<feature type="compositionally biased region" description="Basic and acidic residues" evidence="1">
    <location>
        <begin position="37"/>
        <end position="55"/>
    </location>
</feature>
<organism evidence="2 3">
    <name type="scientific">Nezara viridula</name>
    <name type="common">Southern green stink bug</name>
    <name type="synonym">Cimex viridulus</name>
    <dbReference type="NCBI Taxonomy" id="85310"/>
    <lineage>
        <taxon>Eukaryota</taxon>
        <taxon>Metazoa</taxon>
        <taxon>Ecdysozoa</taxon>
        <taxon>Arthropoda</taxon>
        <taxon>Hexapoda</taxon>
        <taxon>Insecta</taxon>
        <taxon>Pterygota</taxon>
        <taxon>Neoptera</taxon>
        <taxon>Paraneoptera</taxon>
        <taxon>Hemiptera</taxon>
        <taxon>Heteroptera</taxon>
        <taxon>Panheteroptera</taxon>
        <taxon>Pentatomomorpha</taxon>
        <taxon>Pentatomoidea</taxon>
        <taxon>Pentatomidae</taxon>
        <taxon>Pentatominae</taxon>
        <taxon>Nezara</taxon>
    </lineage>
</organism>
<sequence>MLRNLTYAFKSSSYVYPLVRLPLNGMRYSTKGPKQKGPTEEKLTQKGPTKERPNHEGLPVEYIKCSLKYIINDLEKMQSMVQKKNFLNLGGTIKDIMDKTTRLRGKLEKASKVIVEKDK</sequence>
<reference evidence="2" key="1">
    <citation type="submission" date="2022-01" db="EMBL/GenBank/DDBJ databases">
        <authorList>
            <person name="King R."/>
        </authorList>
    </citation>
    <scope>NUCLEOTIDE SEQUENCE</scope>
</reference>
<feature type="region of interest" description="Disordered" evidence="1">
    <location>
        <begin position="27"/>
        <end position="57"/>
    </location>
</feature>